<dbReference type="InterPro" id="IPR003838">
    <property type="entry name" value="ABC3_permease_C"/>
</dbReference>
<feature type="transmembrane region" description="Helical" evidence="7">
    <location>
        <begin position="370"/>
        <end position="394"/>
    </location>
</feature>
<evidence type="ECO:0000256" key="7">
    <source>
        <dbReference type="SAM" id="Phobius"/>
    </source>
</evidence>
<feature type="domain" description="ABC3 transporter permease C-terminal" evidence="8">
    <location>
        <begin position="694"/>
        <end position="805"/>
    </location>
</feature>
<dbReference type="InterPro" id="IPR025857">
    <property type="entry name" value="MacB_PCD"/>
</dbReference>
<keyword evidence="5 7" id="KW-0472">Membrane</keyword>
<feature type="transmembrane region" description="Helical" evidence="7">
    <location>
        <begin position="687"/>
        <end position="709"/>
    </location>
</feature>
<proteinExistence type="inferred from homology"/>
<feature type="transmembrane region" description="Helical" evidence="7">
    <location>
        <begin position="20"/>
        <end position="41"/>
    </location>
</feature>
<dbReference type="RefSeq" id="WP_303540128.1">
    <property type="nucleotide sequence ID" value="NZ_JAUOTP010000002.1"/>
</dbReference>
<sequence length="813" mass="86809">MNQIAWLGFYRSLTRHKLYASLNIGGLAVGIAVFLVLGLFVRFETSYERWLPHADQIYLIESRADDDTVASRPRQNTPIAAWSAISRDLPATIGTRIDTPNATVIKDGIGVSERLARVDNDFFAVFDLPVVAGSVKGVLADPSNIIVTQAIATRYFGGISPVGKTMMLTYNGAQHSYRVAAVIADLPRNTDLDFDMIVRFVPVEDKADPAYKNDHWWNYSSPTTFVRLPNEAAAQRFAGQLDGVVARHVQSETPVEGGFGLTLTLKRFTATHFETPGSALTVTTLGLVGILTLLIAIVNYVNLATARAGLRAREVAMRKVLGADRRTLARHYTLEAIATTALAAFVGLALAECGLPLVNAAGGLPLTIEYFGSAGVLLPLVALVLIVGLLAGLYPAMVLSRFPAAAVLASARSPGGGRAGTRIREALVVLQFTIAIAFVVGTFVLVAQTRHIRAADPGYDRGNLMLVRSLASSSLDAGQRAMIVRRLRTLRGVTAASVGNTVPGGGFFTSSNNFKIPGVPGPGPAIEFFETTPGYFEVMGARLLAGRLFDTAHPGDVNANLAASALDPNGKFSANVVLNASAVQALHFASPQAAIGKTFGGDTPKTVIGVVADMRFGSARSPVPPTLYHFQLRDPNMGMAILRFTGDPGAMMMAVQRVWRETAPQVPLNAKTAVQALDRFYERDDHAASLFTIGAVLAVAIGSVGLWGLASFNTARRVKEIGIRKTLGASASDIVRLLVGQFLRPVLIANLFAWPLAFFATRTWLAGFDDRIALSPLYFVAASLLALAIAVLTVLAQSLRAARAAPAWALRHD</sequence>
<evidence type="ECO:0000256" key="3">
    <source>
        <dbReference type="ARBA" id="ARBA00022692"/>
    </source>
</evidence>
<evidence type="ECO:0000259" key="8">
    <source>
        <dbReference type="Pfam" id="PF02687"/>
    </source>
</evidence>
<keyword evidence="4 7" id="KW-1133">Transmembrane helix</keyword>
<dbReference type="Pfam" id="PF12704">
    <property type="entry name" value="MacB_PCD"/>
    <property type="match status" value="2"/>
</dbReference>
<feature type="transmembrane region" description="Helical" evidence="7">
    <location>
        <begin position="746"/>
        <end position="765"/>
    </location>
</feature>
<dbReference type="EMBL" id="JAUOTP010000002">
    <property type="protein sequence ID" value="MDO6413567.1"/>
    <property type="molecule type" value="Genomic_DNA"/>
</dbReference>
<dbReference type="Proteomes" id="UP001169764">
    <property type="component" value="Unassembled WGS sequence"/>
</dbReference>
<name>A0ABT8Y5G1_9SPHN</name>
<dbReference type="PANTHER" id="PTHR30572:SF4">
    <property type="entry name" value="ABC TRANSPORTER PERMEASE YTRF"/>
    <property type="match status" value="1"/>
</dbReference>
<keyword evidence="11" id="KW-1185">Reference proteome</keyword>
<feature type="domain" description="MacB-like periplasmic core" evidence="9">
    <location>
        <begin position="427"/>
        <end position="618"/>
    </location>
</feature>
<evidence type="ECO:0000256" key="2">
    <source>
        <dbReference type="ARBA" id="ARBA00022475"/>
    </source>
</evidence>
<evidence type="ECO:0000313" key="11">
    <source>
        <dbReference type="Proteomes" id="UP001169764"/>
    </source>
</evidence>
<evidence type="ECO:0000313" key="10">
    <source>
        <dbReference type="EMBL" id="MDO6413567.1"/>
    </source>
</evidence>
<feature type="domain" description="MacB-like periplasmic core" evidence="9">
    <location>
        <begin position="22"/>
        <end position="242"/>
    </location>
</feature>
<evidence type="ECO:0000256" key="1">
    <source>
        <dbReference type="ARBA" id="ARBA00004651"/>
    </source>
</evidence>
<protein>
    <submittedName>
        <fullName evidence="10">ABC transporter permease</fullName>
    </submittedName>
</protein>
<dbReference type="PANTHER" id="PTHR30572">
    <property type="entry name" value="MEMBRANE COMPONENT OF TRANSPORTER-RELATED"/>
    <property type="match status" value="1"/>
</dbReference>
<keyword evidence="3 7" id="KW-0812">Transmembrane</keyword>
<reference evidence="10" key="1">
    <citation type="submission" date="2023-07" db="EMBL/GenBank/DDBJ databases">
        <authorList>
            <person name="Kim M."/>
        </authorList>
    </citation>
    <scope>NUCLEOTIDE SEQUENCE</scope>
    <source>
        <strain evidence="10">BIUV-7</strain>
    </source>
</reference>
<comment type="caution">
    <text evidence="10">The sequence shown here is derived from an EMBL/GenBank/DDBJ whole genome shotgun (WGS) entry which is preliminary data.</text>
</comment>
<feature type="transmembrane region" description="Helical" evidence="7">
    <location>
        <begin position="285"/>
        <end position="310"/>
    </location>
</feature>
<feature type="transmembrane region" description="Helical" evidence="7">
    <location>
        <begin position="331"/>
        <end position="350"/>
    </location>
</feature>
<feature type="domain" description="ABC3 transporter permease C-terminal" evidence="8">
    <location>
        <begin position="287"/>
        <end position="402"/>
    </location>
</feature>
<keyword evidence="2" id="KW-1003">Cell membrane</keyword>
<evidence type="ECO:0000256" key="6">
    <source>
        <dbReference type="ARBA" id="ARBA00038076"/>
    </source>
</evidence>
<accession>A0ABT8Y5G1</accession>
<dbReference type="InterPro" id="IPR050250">
    <property type="entry name" value="Macrolide_Exporter_MacB"/>
</dbReference>
<feature type="transmembrane region" description="Helical" evidence="7">
    <location>
        <begin position="426"/>
        <end position="447"/>
    </location>
</feature>
<feature type="transmembrane region" description="Helical" evidence="7">
    <location>
        <begin position="777"/>
        <end position="796"/>
    </location>
</feature>
<evidence type="ECO:0000256" key="4">
    <source>
        <dbReference type="ARBA" id="ARBA00022989"/>
    </source>
</evidence>
<evidence type="ECO:0000256" key="5">
    <source>
        <dbReference type="ARBA" id="ARBA00023136"/>
    </source>
</evidence>
<comment type="similarity">
    <text evidence="6">Belongs to the ABC-4 integral membrane protein family.</text>
</comment>
<gene>
    <name evidence="10" type="ORF">Q4F19_04145</name>
</gene>
<evidence type="ECO:0000259" key="9">
    <source>
        <dbReference type="Pfam" id="PF12704"/>
    </source>
</evidence>
<dbReference type="Pfam" id="PF02687">
    <property type="entry name" value="FtsX"/>
    <property type="match status" value="2"/>
</dbReference>
<comment type="subcellular location">
    <subcellularLocation>
        <location evidence="1">Cell membrane</location>
        <topology evidence="1">Multi-pass membrane protein</topology>
    </subcellularLocation>
</comment>
<organism evidence="10 11">
    <name type="scientific">Sphingomonas natans</name>
    <dbReference type="NCBI Taxonomy" id="3063330"/>
    <lineage>
        <taxon>Bacteria</taxon>
        <taxon>Pseudomonadati</taxon>
        <taxon>Pseudomonadota</taxon>
        <taxon>Alphaproteobacteria</taxon>
        <taxon>Sphingomonadales</taxon>
        <taxon>Sphingomonadaceae</taxon>
        <taxon>Sphingomonas</taxon>
    </lineage>
</organism>